<reference evidence="2 3" key="1">
    <citation type="submission" date="2017-05" db="EMBL/GenBank/DDBJ databases">
        <title>Genomic insights into alkan degradation activity of Oleiphilus messinensis.</title>
        <authorList>
            <person name="Kozyavkin S.A."/>
            <person name="Slesarev A.I."/>
            <person name="Golyshin P.N."/>
            <person name="Korzhenkov A."/>
            <person name="Golyshina O.N."/>
            <person name="Toshchakov S.V."/>
        </authorList>
    </citation>
    <scope>NUCLEOTIDE SEQUENCE [LARGE SCALE GENOMIC DNA]</scope>
    <source>
        <strain evidence="2 3">ME102</strain>
    </source>
</reference>
<name>A0A1Y0I5N3_9GAMM</name>
<dbReference type="CDD" id="cd19095">
    <property type="entry name" value="AKR_PA4992-like"/>
    <property type="match status" value="1"/>
</dbReference>
<protein>
    <submittedName>
        <fullName evidence="2">Oxidoreductase, aldo/keto reductase family protein</fullName>
    </submittedName>
</protein>
<dbReference type="Gene3D" id="3.20.20.100">
    <property type="entry name" value="NADP-dependent oxidoreductase domain"/>
    <property type="match status" value="1"/>
</dbReference>
<proteinExistence type="predicted"/>
<accession>A0A1Y0I5N3</accession>
<evidence type="ECO:0000259" key="1">
    <source>
        <dbReference type="Pfam" id="PF00248"/>
    </source>
</evidence>
<organism evidence="2 3">
    <name type="scientific">Oleiphilus messinensis</name>
    <dbReference type="NCBI Taxonomy" id="141451"/>
    <lineage>
        <taxon>Bacteria</taxon>
        <taxon>Pseudomonadati</taxon>
        <taxon>Pseudomonadota</taxon>
        <taxon>Gammaproteobacteria</taxon>
        <taxon>Oceanospirillales</taxon>
        <taxon>Oleiphilaceae</taxon>
        <taxon>Oleiphilus</taxon>
    </lineage>
</organism>
<dbReference type="Proteomes" id="UP000196027">
    <property type="component" value="Chromosome"/>
</dbReference>
<dbReference type="OrthoDB" id="9773828at2"/>
<evidence type="ECO:0000313" key="3">
    <source>
        <dbReference type="Proteomes" id="UP000196027"/>
    </source>
</evidence>
<dbReference type="KEGG" id="ome:OLMES_0753"/>
<dbReference type="PANTHER" id="PTHR43312:SF1">
    <property type="entry name" value="NADP-DEPENDENT OXIDOREDUCTASE DOMAIN-CONTAINING PROTEIN"/>
    <property type="match status" value="1"/>
</dbReference>
<gene>
    <name evidence="2" type="ORF">OLMES_0753</name>
</gene>
<keyword evidence="3" id="KW-1185">Reference proteome</keyword>
<dbReference type="GO" id="GO:0016491">
    <property type="term" value="F:oxidoreductase activity"/>
    <property type="evidence" value="ECO:0007669"/>
    <property type="project" value="InterPro"/>
</dbReference>
<dbReference type="InterPro" id="IPR020471">
    <property type="entry name" value="AKR"/>
</dbReference>
<dbReference type="AlphaFoldDB" id="A0A1Y0I5N3"/>
<dbReference type="RefSeq" id="WP_087460008.1">
    <property type="nucleotide sequence ID" value="NZ_CP021425.1"/>
</dbReference>
<dbReference type="EMBL" id="CP021425">
    <property type="protein sequence ID" value="ARU54845.1"/>
    <property type="molecule type" value="Genomic_DNA"/>
</dbReference>
<dbReference type="PRINTS" id="PR00069">
    <property type="entry name" value="ALDKETRDTASE"/>
</dbReference>
<feature type="domain" description="NADP-dependent oxidoreductase" evidence="1">
    <location>
        <begin position="27"/>
        <end position="225"/>
    </location>
</feature>
<sequence>MNKPSKIFQDLPKALLGDTGIAVSRAGLGTVKLGRNQGVKYPHGFSLPTDTEAQNLLAIAKDSGINLLDTAPAYGNSEIRLGQLLGNTRQQWVICSKAGEEFDSRTGQSRYDFSAPAIRESVARSLKRLKTDYIDIVLIHSDGRDMEIIEQYGALDTLAELKRKGLIKAFGMSSKTIQGGLSTLAKADCAMVTYNLKETQEREVIEAAHKLNKGILVKKVFASGHAISSTQIQQTFNALYQMPGVTSTILGTLNSAHLRNNLEVIAEALS</sequence>
<dbReference type="InterPro" id="IPR023210">
    <property type="entry name" value="NADP_OxRdtase_dom"/>
</dbReference>
<evidence type="ECO:0000313" key="2">
    <source>
        <dbReference type="EMBL" id="ARU54845.1"/>
    </source>
</evidence>
<dbReference type="InterPro" id="IPR036812">
    <property type="entry name" value="NAD(P)_OxRdtase_dom_sf"/>
</dbReference>
<dbReference type="SUPFAM" id="SSF51430">
    <property type="entry name" value="NAD(P)-linked oxidoreductase"/>
    <property type="match status" value="1"/>
</dbReference>
<dbReference type="Pfam" id="PF00248">
    <property type="entry name" value="Aldo_ket_red"/>
    <property type="match status" value="1"/>
</dbReference>
<dbReference type="InterPro" id="IPR053135">
    <property type="entry name" value="AKR2_Oxidoreductase"/>
</dbReference>
<dbReference type="PANTHER" id="PTHR43312">
    <property type="entry name" value="D-THREO-ALDOSE 1-DEHYDROGENASE"/>
    <property type="match status" value="1"/>
</dbReference>